<evidence type="ECO:0000256" key="7">
    <source>
        <dbReference type="ARBA" id="ARBA00023015"/>
    </source>
</evidence>
<organism evidence="17 18">
    <name type="scientific">Dactylosporangium maewongense</name>
    <dbReference type="NCBI Taxonomy" id="634393"/>
    <lineage>
        <taxon>Bacteria</taxon>
        <taxon>Bacillati</taxon>
        <taxon>Actinomycetota</taxon>
        <taxon>Actinomycetes</taxon>
        <taxon>Micromonosporales</taxon>
        <taxon>Micromonosporaceae</taxon>
        <taxon>Dactylosporangium</taxon>
    </lineage>
</organism>
<dbReference type="InterPro" id="IPR039418">
    <property type="entry name" value="LexA-like"/>
</dbReference>
<keyword evidence="10 12" id="KW-0234">DNA repair</keyword>
<dbReference type="CDD" id="cd00090">
    <property type="entry name" value="HTH_ARSR"/>
    <property type="match status" value="1"/>
</dbReference>
<keyword evidence="5 12" id="KW-0378">Hydrolase</keyword>
<dbReference type="InterPro" id="IPR006200">
    <property type="entry name" value="LexA"/>
</dbReference>
<evidence type="ECO:0000256" key="6">
    <source>
        <dbReference type="ARBA" id="ARBA00022813"/>
    </source>
</evidence>
<evidence type="ECO:0000256" key="12">
    <source>
        <dbReference type="HAMAP-Rule" id="MF_00015"/>
    </source>
</evidence>
<dbReference type="InterPro" id="IPR011991">
    <property type="entry name" value="ArsR-like_HTH"/>
</dbReference>
<dbReference type="Proteomes" id="UP001501470">
    <property type="component" value="Unassembled WGS sequence"/>
</dbReference>
<feature type="domain" description="Peptidase S24/S26A/S26B/S26C" evidence="15">
    <location>
        <begin position="212"/>
        <end position="325"/>
    </location>
</feature>
<keyword evidence="11 12" id="KW-0742">SOS response</keyword>
<dbReference type="PRINTS" id="PR00726">
    <property type="entry name" value="LEXASERPTASE"/>
</dbReference>
<comment type="function">
    <text evidence="12">Represses a number of genes involved in the response to DNA damage (SOS response), including recA and lexA. In the presence of single-stranded DNA, RecA interacts with LexA causing an autocatalytic cleavage which disrupts the DNA-binding part of LexA, leading to derepression of the SOS regulon and eventually DNA repair.</text>
</comment>
<dbReference type="EMBL" id="BAAAQD010000025">
    <property type="protein sequence ID" value="GAA1556147.1"/>
    <property type="molecule type" value="Genomic_DNA"/>
</dbReference>
<dbReference type="Gene3D" id="1.10.10.10">
    <property type="entry name" value="Winged helix-like DNA-binding domain superfamily/Winged helix DNA-binding domain"/>
    <property type="match status" value="1"/>
</dbReference>
<dbReference type="Pfam" id="PF00717">
    <property type="entry name" value="Peptidase_S24"/>
    <property type="match status" value="1"/>
</dbReference>
<accession>A0ABN2CBK7</accession>
<reference evidence="17 18" key="1">
    <citation type="journal article" date="2019" name="Int. J. Syst. Evol. Microbiol.">
        <title>The Global Catalogue of Microorganisms (GCM) 10K type strain sequencing project: providing services to taxonomists for standard genome sequencing and annotation.</title>
        <authorList>
            <consortium name="The Broad Institute Genomics Platform"/>
            <consortium name="The Broad Institute Genome Sequencing Center for Infectious Disease"/>
            <person name="Wu L."/>
            <person name="Ma J."/>
        </authorList>
    </citation>
    <scope>NUCLEOTIDE SEQUENCE [LARGE SCALE GENOMIC DNA]</scope>
    <source>
        <strain evidence="17 18">JCM 15933</strain>
    </source>
</reference>
<comment type="catalytic activity">
    <reaction evidence="12">
        <text>Hydrolysis of Ala-|-Gly bond in repressor LexA.</text>
        <dbReference type="EC" id="3.4.21.88"/>
    </reaction>
</comment>
<keyword evidence="8 12" id="KW-0238">DNA-binding</keyword>
<feature type="domain" description="LexA repressor DNA-binding" evidence="16">
    <location>
        <begin position="4"/>
        <end position="67"/>
    </location>
</feature>
<evidence type="ECO:0000256" key="2">
    <source>
        <dbReference type="ARBA" id="ARBA00022491"/>
    </source>
</evidence>
<evidence type="ECO:0000259" key="15">
    <source>
        <dbReference type="Pfam" id="PF00717"/>
    </source>
</evidence>
<comment type="subunit">
    <text evidence="12">Homodimer.</text>
</comment>
<evidence type="ECO:0000256" key="5">
    <source>
        <dbReference type="ARBA" id="ARBA00022801"/>
    </source>
</evidence>
<dbReference type="InterPro" id="IPR006199">
    <property type="entry name" value="LexA_DNA-bd_dom"/>
</dbReference>
<evidence type="ECO:0000256" key="10">
    <source>
        <dbReference type="ARBA" id="ARBA00023204"/>
    </source>
</evidence>
<keyword evidence="2 12" id="KW-0678">Repressor</keyword>
<protein>
    <recommendedName>
        <fullName evidence="12">LexA repressor</fullName>
        <ecNumber evidence="12">3.4.21.88</ecNumber>
    </recommendedName>
</protein>
<feature type="compositionally biased region" description="Gly residues" evidence="14">
    <location>
        <begin position="85"/>
        <end position="111"/>
    </location>
</feature>
<keyword evidence="6 12" id="KW-0068">Autocatalytic cleavage</keyword>
<proteinExistence type="inferred from homology"/>
<evidence type="ECO:0000256" key="9">
    <source>
        <dbReference type="ARBA" id="ARBA00023163"/>
    </source>
</evidence>
<feature type="active site" description="For autocatalytic cleavage activity" evidence="12">
    <location>
        <position position="254"/>
    </location>
</feature>
<dbReference type="SUPFAM" id="SSF46785">
    <property type="entry name" value="Winged helix' DNA-binding domain"/>
    <property type="match status" value="1"/>
</dbReference>
<sequence>MVDSGLSDRQQRVLTVIRGWVEEHGYPPTVREIGAAVGLVSTSSVSHHLKSLERLGYLRRDGRWPRAMDAREGVRAESGDAQSGAGSGAAGGVGPGADGDGRAGAGRGAGGADVRLGPWAGLAGDVRFGARGDDGARGRRSGSGADVRLGPWAGVADDLRSGIRSDNRAEGGQVDDVTDVRTGSQIRARSGGRAGAHGGSGTIHRDAGVSVPVLGAIAAGQPILAEEQADDELTLPSSLVGHGSLFALRVKGDSMIEAAICDGDFVVVRRQPVADNGDIVAAMIDGEATVKVYRRRDDGHVDLMPRNPAYDIIPGDEATILGRVVSVLRRL</sequence>
<evidence type="ECO:0000313" key="18">
    <source>
        <dbReference type="Proteomes" id="UP001501470"/>
    </source>
</evidence>
<evidence type="ECO:0000313" key="17">
    <source>
        <dbReference type="EMBL" id="GAA1556147.1"/>
    </source>
</evidence>
<evidence type="ECO:0000256" key="4">
    <source>
        <dbReference type="ARBA" id="ARBA00022763"/>
    </source>
</evidence>
<dbReference type="EC" id="3.4.21.88" evidence="12"/>
<dbReference type="InterPro" id="IPR006197">
    <property type="entry name" value="Peptidase_S24_LexA"/>
</dbReference>
<dbReference type="InterPro" id="IPR050077">
    <property type="entry name" value="LexA_repressor"/>
</dbReference>
<dbReference type="InterPro" id="IPR036390">
    <property type="entry name" value="WH_DNA-bd_sf"/>
</dbReference>
<comment type="caution">
    <text evidence="17">The sequence shown here is derived from an EMBL/GenBank/DDBJ whole genome shotgun (WGS) entry which is preliminary data.</text>
</comment>
<name>A0ABN2CBK7_9ACTN</name>
<keyword evidence="3 12" id="KW-0235">DNA replication</keyword>
<dbReference type="PANTHER" id="PTHR33516">
    <property type="entry name" value="LEXA REPRESSOR"/>
    <property type="match status" value="1"/>
</dbReference>
<evidence type="ECO:0000256" key="8">
    <source>
        <dbReference type="ARBA" id="ARBA00023125"/>
    </source>
</evidence>
<dbReference type="InterPro" id="IPR015927">
    <property type="entry name" value="Peptidase_S24_S26A/B/C"/>
</dbReference>
<feature type="DNA-binding region" description="H-T-H motif" evidence="12">
    <location>
        <begin position="30"/>
        <end position="50"/>
    </location>
</feature>
<evidence type="ECO:0000256" key="3">
    <source>
        <dbReference type="ARBA" id="ARBA00022705"/>
    </source>
</evidence>
<gene>
    <name evidence="12" type="primary">lexA</name>
    <name evidence="17" type="ORF">GCM10009827_091230</name>
</gene>
<keyword evidence="9 12" id="KW-0804">Transcription</keyword>
<comment type="similarity">
    <text evidence="1 12 13">Belongs to the peptidase S24 family.</text>
</comment>
<dbReference type="CDD" id="cd06529">
    <property type="entry name" value="S24_LexA-like"/>
    <property type="match status" value="1"/>
</dbReference>
<keyword evidence="4 12" id="KW-0227">DNA damage</keyword>
<dbReference type="NCBIfam" id="TIGR00498">
    <property type="entry name" value="lexA"/>
    <property type="match status" value="1"/>
</dbReference>
<feature type="active site" description="For autocatalytic cleavage activity" evidence="12">
    <location>
        <position position="291"/>
    </location>
</feature>
<dbReference type="Pfam" id="PF01726">
    <property type="entry name" value="LexA_DNA_bind"/>
    <property type="match status" value="1"/>
</dbReference>
<dbReference type="HAMAP" id="MF_00015">
    <property type="entry name" value="LexA"/>
    <property type="match status" value="1"/>
</dbReference>
<evidence type="ECO:0000259" key="16">
    <source>
        <dbReference type="Pfam" id="PF01726"/>
    </source>
</evidence>
<dbReference type="InterPro" id="IPR036388">
    <property type="entry name" value="WH-like_DNA-bd_sf"/>
</dbReference>
<keyword evidence="18" id="KW-1185">Reference proteome</keyword>
<dbReference type="PANTHER" id="PTHR33516:SF2">
    <property type="entry name" value="LEXA REPRESSOR-RELATED"/>
    <property type="match status" value="1"/>
</dbReference>
<dbReference type="Gene3D" id="2.10.109.10">
    <property type="entry name" value="Umud Fragment, subunit A"/>
    <property type="match status" value="1"/>
</dbReference>
<dbReference type="InterPro" id="IPR036286">
    <property type="entry name" value="LexA/Signal_pep-like_sf"/>
</dbReference>
<keyword evidence="7 12" id="KW-0805">Transcription regulation</keyword>
<evidence type="ECO:0000256" key="1">
    <source>
        <dbReference type="ARBA" id="ARBA00007484"/>
    </source>
</evidence>
<evidence type="ECO:0000256" key="11">
    <source>
        <dbReference type="ARBA" id="ARBA00023236"/>
    </source>
</evidence>
<feature type="site" description="Cleavage; by autolysis" evidence="12">
    <location>
        <begin position="219"/>
        <end position="220"/>
    </location>
</feature>
<feature type="region of interest" description="Disordered" evidence="14">
    <location>
        <begin position="71"/>
        <end position="111"/>
    </location>
</feature>
<evidence type="ECO:0000256" key="13">
    <source>
        <dbReference type="RuleBase" id="RU003991"/>
    </source>
</evidence>
<evidence type="ECO:0000256" key="14">
    <source>
        <dbReference type="SAM" id="MobiDB-lite"/>
    </source>
</evidence>
<dbReference type="SUPFAM" id="SSF51306">
    <property type="entry name" value="LexA/Signal peptidase"/>
    <property type="match status" value="1"/>
</dbReference>